<keyword evidence="2" id="KW-1185">Reference proteome</keyword>
<organism evidence="1 2">
    <name type="scientific">Pseudonocardia eucalypti</name>
    <dbReference type="NCBI Taxonomy" id="648755"/>
    <lineage>
        <taxon>Bacteria</taxon>
        <taxon>Bacillati</taxon>
        <taxon>Actinomycetota</taxon>
        <taxon>Actinomycetes</taxon>
        <taxon>Pseudonocardiales</taxon>
        <taxon>Pseudonocardiaceae</taxon>
        <taxon>Pseudonocardia</taxon>
    </lineage>
</organism>
<dbReference type="RefSeq" id="WP_185063296.1">
    <property type="nucleotide sequence ID" value="NZ_BAABJP010000048.1"/>
</dbReference>
<evidence type="ECO:0000313" key="1">
    <source>
        <dbReference type="EMBL" id="GAA5171389.1"/>
    </source>
</evidence>
<name>A0ABP9R4D0_9PSEU</name>
<evidence type="ECO:0000313" key="2">
    <source>
        <dbReference type="Proteomes" id="UP001428817"/>
    </source>
</evidence>
<protein>
    <submittedName>
        <fullName evidence="1">Uncharacterized protein</fullName>
    </submittedName>
</protein>
<proteinExistence type="predicted"/>
<reference evidence="2" key="1">
    <citation type="journal article" date="2019" name="Int. J. Syst. Evol. Microbiol.">
        <title>The Global Catalogue of Microorganisms (GCM) 10K type strain sequencing project: providing services to taxonomists for standard genome sequencing and annotation.</title>
        <authorList>
            <consortium name="The Broad Institute Genomics Platform"/>
            <consortium name="The Broad Institute Genome Sequencing Center for Infectious Disease"/>
            <person name="Wu L."/>
            <person name="Ma J."/>
        </authorList>
    </citation>
    <scope>NUCLEOTIDE SEQUENCE [LARGE SCALE GENOMIC DNA]</scope>
    <source>
        <strain evidence="2">JCM 18303</strain>
    </source>
</reference>
<sequence>MYRLVQDRAVLEQLEALPIEALSSYAEALAVLEVAPAGGRPYNQDKPDGPMYELVFGPAGEGAITYLLLEREREVHVLLIQWAG</sequence>
<gene>
    <name evidence="1" type="ORF">GCM10023321_69880</name>
</gene>
<dbReference type="Proteomes" id="UP001428817">
    <property type="component" value="Unassembled WGS sequence"/>
</dbReference>
<comment type="caution">
    <text evidence="1">The sequence shown here is derived from an EMBL/GenBank/DDBJ whole genome shotgun (WGS) entry which is preliminary data.</text>
</comment>
<accession>A0ABP9R4D0</accession>
<dbReference type="EMBL" id="BAABJP010000048">
    <property type="protein sequence ID" value="GAA5171389.1"/>
    <property type="molecule type" value="Genomic_DNA"/>
</dbReference>